<comment type="caution">
    <text evidence="12">The sequence shown here is derived from an EMBL/GenBank/DDBJ whole genome shotgun (WGS) entry which is preliminary data.</text>
</comment>
<keyword evidence="13" id="KW-1185">Reference proteome</keyword>
<dbReference type="InterPro" id="IPR036678">
    <property type="entry name" value="MutS_con_dom_sf"/>
</dbReference>
<dbReference type="PANTHER" id="PTHR11361">
    <property type="entry name" value="DNA MISMATCH REPAIR PROTEIN MUTS FAMILY MEMBER"/>
    <property type="match status" value="1"/>
</dbReference>
<dbReference type="InterPro" id="IPR007860">
    <property type="entry name" value="DNA_mmatch_repair_MutS_con_dom"/>
</dbReference>
<protein>
    <recommendedName>
        <fullName evidence="11">DNA mismatch repair proteins mutS family domain-containing protein</fullName>
    </recommendedName>
</protein>
<dbReference type="GO" id="GO:0006312">
    <property type="term" value="P:mitotic recombination"/>
    <property type="evidence" value="ECO:0007669"/>
    <property type="project" value="TreeGrafter"/>
</dbReference>
<evidence type="ECO:0000256" key="10">
    <source>
        <dbReference type="SAM" id="Coils"/>
    </source>
</evidence>
<dbReference type="InterPro" id="IPR007861">
    <property type="entry name" value="DNA_mismatch_repair_MutS_clamp"/>
</dbReference>
<dbReference type="InterPro" id="IPR000432">
    <property type="entry name" value="DNA_mismatch_repair_MutS_C"/>
</dbReference>
<evidence type="ECO:0000256" key="7">
    <source>
        <dbReference type="ARBA" id="ARBA00023204"/>
    </source>
</evidence>
<sequence length="922" mass="104763">MSLLSLVCGKHFFFNSNLNSVEKVTTITNSFQKPSSTLRFFNHTDYYTLHGDDATYGSNFTGSIIKYMGEDPQLSYVVLRKTQFEKFVRELLLVKQYRVEVYVKAAPNKISEWNLEYKGSPGNLSQFEEVLFENADITFSNYVMGVKIVKGKVIAVACVNSTELKFQVCELNDNECFTELEALIAQVGPRECIIPQGETPDLVELKKVLERNSVLVAKVKRSDFSQENVIQDLDRLLFFHEGQHRSSLSFPETKLSDALGCLNAVIKFLNLTGDEQNFNQFKISSVDIHRYVRLDNAALFSLNILPKPGTVAVEDSMLLPNKSKLFCLKGILDRCVTNQGRRLLEQWIKQPLKDINLITERHDIVECFVKDPQIRQQLQTEVLTRLPDLLLLSKKISSKKGSLQDCYRVYQIVGAVPKLITILKEIGNPCIKSALIHPIEEIRNDLERYQNMIEELLDLDLVERGEFLVKRSFSPDLDEIFENKQRIEEKMQKLLRNAASDLGFEEDKTIKLECNDQHGYFFRVTLKEEHALRSNSRYKILDAVKGGVRFTNDKLMDLNSDYSEAKAAYEEQQKGIITEMFDVAAGYGDSLRNLNIYIAQVDVLLSFANVAVWARIPYIRPKLHEAGKGSFKLEKVRHPCIEQQEHVSFIPNSVEFNHNDKTLHIITGPNMCGKSTYIRSIGVCVLMAQIGCFVPCNYAEIPLVDAILARVGAEDSQLKGLSTFMMEMIETATIIKSATENSLVIIDELGRGTSTYDGCGLAFAIAEHLVKEVRCYSLFATHFHEITRLAEMHPRASNKHVTAVTTENTITPLYQVRDGECDNSYGVHCARMAEFPDDVIKSAVEHQNKLEHSAGTHIIKDYEQSLKRQIIKDGDKVIEDTLEKVKSLNVEKMSDEDLFKEISKLKTELQESDNLFIKGLLT</sequence>
<evidence type="ECO:0000256" key="5">
    <source>
        <dbReference type="ARBA" id="ARBA00022840"/>
    </source>
</evidence>
<evidence type="ECO:0000259" key="11">
    <source>
        <dbReference type="PROSITE" id="PS00486"/>
    </source>
</evidence>
<accession>A0AA38HMV8</accession>
<dbReference type="InterPro" id="IPR011184">
    <property type="entry name" value="DNA_mismatch_repair_Msh2"/>
</dbReference>
<dbReference type="PROSITE" id="PS00486">
    <property type="entry name" value="DNA_MISMATCH_REPAIR_2"/>
    <property type="match status" value="1"/>
</dbReference>
<dbReference type="InterPro" id="IPR007696">
    <property type="entry name" value="DNA_mismatch_repair_MutS_core"/>
</dbReference>
<dbReference type="Gene3D" id="1.10.1420.10">
    <property type="match status" value="2"/>
</dbReference>
<dbReference type="GO" id="GO:0030983">
    <property type="term" value="F:mismatched DNA binding"/>
    <property type="evidence" value="ECO:0007669"/>
    <property type="project" value="InterPro"/>
</dbReference>
<evidence type="ECO:0000256" key="6">
    <source>
        <dbReference type="ARBA" id="ARBA00023125"/>
    </source>
</evidence>
<dbReference type="SUPFAM" id="SSF48334">
    <property type="entry name" value="DNA repair protein MutS, domain III"/>
    <property type="match status" value="1"/>
</dbReference>
<evidence type="ECO:0000256" key="9">
    <source>
        <dbReference type="RuleBase" id="RU003756"/>
    </source>
</evidence>
<keyword evidence="3 9" id="KW-0547">Nucleotide-binding</keyword>
<evidence type="ECO:0000256" key="4">
    <source>
        <dbReference type="ARBA" id="ARBA00022763"/>
    </source>
</evidence>
<dbReference type="FunFam" id="3.30.420.110:FF:000002">
    <property type="entry name" value="DNA mismatch repair protein"/>
    <property type="match status" value="1"/>
</dbReference>
<dbReference type="Pfam" id="PF05190">
    <property type="entry name" value="MutS_IV"/>
    <property type="match status" value="1"/>
</dbReference>
<dbReference type="GO" id="GO:0032301">
    <property type="term" value="C:MutSalpha complex"/>
    <property type="evidence" value="ECO:0007669"/>
    <property type="project" value="TreeGrafter"/>
</dbReference>
<evidence type="ECO:0000256" key="8">
    <source>
        <dbReference type="ARBA" id="ARBA00023242"/>
    </source>
</evidence>
<dbReference type="GO" id="GO:0005524">
    <property type="term" value="F:ATP binding"/>
    <property type="evidence" value="ECO:0007669"/>
    <property type="project" value="UniProtKB-KW"/>
</dbReference>
<dbReference type="Gene3D" id="3.40.1170.10">
    <property type="entry name" value="DNA repair protein MutS, domain I"/>
    <property type="match status" value="1"/>
</dbReference>
<dbReference type="InterPro" id="IPR016151">
    <property type="entry name" value="DNA_mismatch_repair_MutS_N"/>
</dbReference>
<dbReference type="GO" id="GO:0140664">
    <property type="term" value="F:ATP-dependent DNA damage sensor activity"/>
    <property type="evidence" value="ECO:0007669"/>
    <property type="project" value="InterPro"/>
</dbReference>
<dbReference type="EMBL" id="JALNTZ010000009">
    <property type="protein sequence ID" value="KAJ3640621.1"/>
    <property type="molecule type" value="Genomic_DNA"/>
</dbReference>
<gene>
    <name evidence="12" type="ORF">Zmor_027173</name>
</gene>
<feature type="domain" description="DNA mismatch repair proteins mutS family" evidence="11">
    <location>
        <begin position="742"/>
        <end position="758"/>
    </location>
</feature>
<comment type="similarity">
    <text evidence="2 9">Belongs to the DNA mismatch repair MutS family.</text>
</comment>
<organism evidence="12 13">
    <name type="scientific">Zophobas morio</name>
    <dbReference type="NCBI Taxonomy" id="2755281"/>
    <lineage>
        <taxon>Eukaryota</taxon>
        <taxon>Metazoa</taxon>
        <taxon>Ecdysozoa</taxon>
        <taxon>Arthropoda</taxon>
        <taxon>Hexapoda</taxon>
        <taxon>Insecta</taxon>
        <taxon>Pterygota</taxon>
        <taxon>Neoptera</taxon>
        <taxon>Endopterygota</taxon>
        <taxon>Coleoptera</taxon>
        <taxon>Polyphaga</taxon>
        <taxon>Cucujiformia</taxon>
        <taxon>Tenebrionidae</taxon>
        <taxon>Zophobas</taxon>
    </lineage>
</organism>
<dbReference type="GO" id="GO:0043570">
    <property type="term" value="P:maintenance of DNA repeat elements"/>
    <property type="evidence" value="ECO:0007669"/>
    <property type="project" value="UniProtKB-ARBA"/>
</dbReference>
<feature type="coiled-coil region" evidence="10">
    <location>
        <begin position="439"/>
        <end position="497"/>
    </location>
</feature>
<dbReference type="InterPro" id="IPR036187">
    <property type="entry name" value="DNA_mismatch_repair_MutS_sf"/>
</dbReference>
<dbReference type="PANTHER" id="PTHR11361:SF35">
    <property type="entry name" value="DNA MISMATCH REPAIR PROTEIN MSH2"/>
    <property type="match status" value="1"/>
</dbReference>
<evidence type="ECO:0000313" key="12">
    <source>
        <dbReference type="EMBL" id="KAJ3640621.1"/>
    </source>
</evidence>
<dbReference type="Pfam" id="PF00488">
    <property type="entry name" value="MutS_V"/>
    <property type="match status" value="1"/>
</dbReference>
<dbReference type="SUPFAM" id="SSF53150">
    <property type="entry name" value="DNA repair protein MutS, domain II"/>
    <property type="match status" value="1"/>
</dbReference>
<proteinExistence type="inferred from homology"/>
<comment type="function">
    <text evidence="9">Component of the post-replicative DNA mismatch repair system (MMR).</text>
</comment>
<dbReference type="SMART" id="SM00534">
    <property type="entry name" value="MUTSac"/>
    <property type="match status" value="1"/>
</dbReference>
<dbReference type="Pfam" id="PF01624">
    <property type="entry name" value="MutS_I"/>
    <property type="match status" value="1"/>
</dbReference>
<dbReference type="InterPro" id="IPR027417">
    <property type="entry name" value="P-loop_NTPase"/>
</dbReference>
<keyword evidence="10" id="KW-0175">Coiled coil</keyword>
<dbReference type="AlphaFoldDB" id="A0AA38HMV8"/>
<keyword evidence="5" id="KW-0067">ATP-binding</keyword>
<dbReference type="InterPro" id="IPR045076">
    <property type="entry name" value="MutS"/>
</dbReference>
<keyword evidence="6 9" id="KW-0238">DNA-binding</keyword>
<evidence type="ECO:0000256" key="2">
    <source>
        <dbReference type="ARBA" id="ARBA00006271"/>
    </source>
</evidence>
<evidence type="ECO:0000313" key="13">
    <source>
        <dbReference type="Proteomes" id="UP001168821"/>
    </source>
</evidence>
<dbReference type="SUPFAM" id="SSF52540">
    <property type="entry name" value="P-loop containing nucleoside triphosphate hydrolases"/>
    <property type="match status" value="1"/>
</dbReference>
<dbReference type="Gene3D" id="3.40.50.300">
    <property type="entry name" value="P-loop containing nucleotide triphosphate hydrolases"/>
    <property type="match status" value="1"/>
</dbReference>
<keyword evidence="7 9" id="KW-0234">DNA repair</keyword>
<comment type="subcellular location">
    <subcellularLocation>
        <location evidence="1">Nucleus</location>
    </subcellularLocation>
</comment>
<dbReference type="Pfam" id="PF05192">
    <property type="entry name" value="MutS_III"/>
    <property type="match status" value="1"/>
</dbReference>
<name>A0AA38HMV8_9CUCU</name>
<dbReference type="Gene3D" id="3.30.420.110">
    <property type="entry name" value="MutS, connector domain"/>
    <property type="match status" value="1"/>
</dbReference>
<keyword evidence="8" id="KW-0539">Nucleus</keyword>
<dbReference type="InterPro" id="IPR007695">
    <property type="entry name" value="DNA_mismatch_repair_MutS-lik_N"/>
</dbReference>
<dbReference type="Proteomes" id="UP001168821">
    <property type="component" value="Unassembled WGS sequence"/>
</dbReference>
<reference evidence="12" key="1">
    <citation type="journal article" date="2023" name="G3 (Bethesda)">
        <title>Whole genome assemblies of Zophobas morio and Tenebrio molitor.</title>
        <authorList>
            <person name="Kaur S."/>
            <person name="Stinson S.A."/>
            <person name="diCenzo G.C."/>
        </authorList>
    </citation>
    <scope>NUCLEOTIDE SEQUENCE</scope>
    <source>
        <strain evidence="12">QUZm001</strain>
    </source>
</reference>
<keyword evidence="4 9" id="KW-0227">DNA damage</keyword>
<dbReference type="FunFam" id="3.40.50.300:FF:001115">
    <property type="entry name" value="DNA mismatch repair protein MSH2"/>
    <property type="match status" value="1"/>
</dbReference>
<dbReference type="NCBIfam" id="NF003810">
    <property type="entry name" value="PRK05399.1"/>
    <property type="match status" value="1"/>
</dbReference>
<dbReference type="SMART" id="SM00533">
    <property type="entry name" value="MUTSd"/>
    <property type="match status" value="1"/>
</dbReference>
<dbReference type="PIRSF" id="PIRSF005813">
    <property type="entry name" value="MSH2"/>
    <property type="match status" value="1"/>
</dbReference>
<dbReference type="GO" id="GO:0006298">
    <property type="term" value="P:mismatch repair"/>
    <property type="evidence" value="ECO:0007669"/>
    <property type="project" value="InterPro"/>
</dbReference>
<evidence type="ECO:0000256" key="1">
    <source>
        <dbReference type="ARBA" id="ARBA00004123"/>
    </source>
</evidence>
<evidence type="ECO:0000256" key="3">
    <source>
        <dbReference type="ARBA" id="ARBA00022741"/>
    </source>
</evidence>
<dbReference type="Pfam" id="PF05188">
    <property type="entry name" value="MutS_II"/>
    <property type="match status" value="1"/>
</dbReference>